<dbReference type="Proteomes" id="UP000007148">
    <property type="component" value="Unassembled WGS sequence"/>
</dbReference>
<dbReference type="EMBL" id="CAFZ01001509">
    <property type="protein sequence ID" value="CCA77347.1"/>
    <property type="molecule type" value="Genomic_DNA"/>
</dbReference>
<keyword evidence="2" id="KW-1185">Reference proteome</keyword>
<name>G4U1A4_SERID</name>
<proteinExistence type="predicted"/>
<reference evidence="1 2" key="1">
    <citation type="journal article" date="2011" name="PLoS Pathog.">
        <title>Endophytic Life Strategies Decoded by Genome and Transcriptome Analyses of the Mutualistic Root Symbiont Piriformospora indica.</title>
        <authorList>
            <person name="Zuccaro A."/>
            <person name="Lahrmann U."/>
            <person name="Guldener U."/>
            <person name="Langen G."/>
            <person name="Pfiffi S."/>
            <person name="Biedenkopf D."/>
            <person name="Wong P."/>
            <person name="Samans B."/>
            <person name="Grimm C."/>
            <person name="Basiewicz M."/>
            <person name="Murat C."/>
            <person name="Martin F."/>
            <person name="Kogel K.H."/>
        </authorList>
    </citation>
    <scope>NUCLEOTIDE SEQUENCE [LARGE SCALE GENOMIC DNA]</scope>
    <source>
        <strain evidence="1 2">DSM 11827</strain>
    </source>
</reference>
<protein>
    <submittedName>
        <fullName evidence="1">Uncharacterized protein</fullName>
    </submittedName>
</protein>
<comment type="caution">
    <text evidence="1">The sequence shown here is derived from an EMBL/GenBank/DDBJ whole genome shotgun (WGS) entry which is preliminary data.</text>
</comment>
<dbReference type="InParanoid" id="G4U1A4"/>
<evidence type="ECO:0000313" key="2">
    <source>
        <dbReference type="Proteomes" id="UP000007148"/>
    </source>
</evidence>
<dbReference type="HOGENOM" id="CLU_3224807_0_0_1"/>
<gene>
    <name evidence="1" type="ORF">PIIN_11324</name>
</gene>
<dbReference type="AlphaFoldDB" id="G4U1A4"/>
<sequence length="44" mass="4989">MSKRTYFESSDLVSDLIVVLPPKPSLDHIRRGSTSAFRRVVLDV</sequence>
<organism evidence="1 2">
    <name type="scientific">Serendipita indica (strain DSM 11827)</name>
    <name type="common">Root endophyte fungus</name>
    <name type="synonym">Piriformospora indica</name>
    <dbReference type="NCBI Taxonomy" id="1109443"/>
    <lineage>
        <taxon>Eukaryota</taxon>
        <taxon>Fungi</taxon>
        <taxon>Dikarya</taxon>
        <taxon>Basidiomycota</taxon>
        <taxon>Agaricomycotina</taxon>
        <taxon>Agaricomycetes</taxon>
        <taxon>Sebacinales</taxon>
        <taxon>Serendipitaceae</taxon>
        <taxon>Serendipita</taxon>
    </lineage>
</organism>
<evidence type="ECO:0000313" key="1">
    <source>
        <dbReference type="EMBL" id="CCA77347.1"/>
    </source>
</evidence>
<accession>G4U1A4</accession>